<dbReference type="CDD" id="cd05483">
    <property type="entry name" value="retropepsin_like_bacteria"/>
    <property type="match status" value="1"/>
</dbReference>
<protein>
    <submittedName>
        <fullName evidence="3">PDZ domain (Also known as DHR or GLGF)</fullName>
    </submittedName>
</protein>
<dbReference type="KEGG" id="agv:OJF2_78230"/>
<dbReference type="AlphaFoldDB" id="A0A5B9WG03"/>
<dbReference type="Gene3D" id="2.40.70.10">
    <property type="entry name" value="Acid Proteases"/>
    <property type="match status" value="1"/>
</dbReference>
<dbReference type="InterPro" id="IPR034122">
    <property type="entry name" value="Retropepsin-like_bacterial"/>
</dbReference>
<evidence type="ECO:0000259" key="2">
    <source>
        <dbReference type="PROSITE" id="PS50106"/>
    </source>
</evidence>
<dbReference type="PROSITE" id="PS50106">
    <property type="entry name" value="PDZ"/>
    <property type="match status" value="1"/>
</dbReference>
<dbReference type="EMBL" id="CP042997">
    <property type="protein sequence ID" value="QEH39209.1"/>
    <property type="molecule type" value="Genomic_DNA"/>
</dbReference>
<evidence type="ECO:0000313" key="3">
    <source>
        <dbReference type="EMBL" id="QEH39209.1"/>
    </source>
</evidence>
<dbReference type="InterPro" id="IPR001478">
    <property type="entry name" value="PDZ"/>
</dbReference>
<dbReference type="PROSITE" id="PS00141">
    <property type="entry name" value="ASP_PROTEASE"/>
    <property type="match status" value="1"/>
</dbReference>
<proteinExistence type="predicted"/>
<accession>A0A5B9WG03</accession>
<dbReference type="Pfam" id="PF13650">
    <property type="entry name" value="Asp_protease_2"/>
    <property type="match status" value="1"/>
</dbReference>
<dbReference type="Gene3D" id="2.30.42.10">
    <property type="match status" value="1"/>
</dbReference>
<organism evidence="3 4">
    <name type="scientific">Aquisphaera giovannonii</name>
    <dbReference type="NCBI Taxonomy" id="406548"/>
    <lineage>
        <taxon>Bacteria</taxon>
        <taxon>Pseudomonadati</taxon>
        <taxon>Planctomycetota</taxon>
        <taxon>Planctomycetia</taxon>
        <taxon>Isosphaerales</taxon>
        <taxon>Isosphaeraceae</taxon>
        <taxon>Aquisphaera</taxon>
    </lineage>
</organism>
<dbReference type="SUPFAM" id="SSF50630">
    <property type="entry name" value="Acid proteases"/>
    <property type="match status" value="1"/>
</dbReference>
<dbReference type="GO" id="GO:0004190">
    <property type="term" value="F:aspartic-type endopeptidase activity"/>
    <property type="evidence" value="ECO:0007669"/>
    <property type="project" value="InterPro"/>
</dbReference>
<dbReference type="InterPro" id="IPR021109">
    <property type="entry name" value="Peptidase_aspartic_dom_sf"/>
</dbReference>
<evidence type="ECO:0000256" key="1">
    <source>
        <dbReference type="SAM" id="MobiDB-lite"/>
    </source>
</evidence>
<feature type="region of interest" description="Disordered" evidence="1">
    <location>
        <begin position="179"/>
        <end position="201"/>
    </location>
</feature>
<evidence type="ECO:0000313" key="4">
    <source>
        <dbReference type="Proteomes" id="UP000324233"/>
    </source>
</evidence>
<name>A0A5B9WG03_9BACT</name>
<reference evidence="3 4" key="1">
    <citation type="submission" date="2019-08" db="EMBL/GenBank/DDBJ databases">
        <title>Deep-cultivation of Planctomycetes and their phenomic and genomic characterization uncovers novel biology.</title>
        <authorList>
            <person name="Wiegand S."/>
            <person name="Jogler M."/>
            <person name="Boedeker C."/>
            <person name="Pinto D."/>
            <person name="Vollmers J."/>
            <person name="Rivas-Marin E."/>
            <person name="Kohn T."/>
            <person name="Peeters S.H."/>
            <person name="Heuer A."/>
            <person name="Rast P."/>
            <person name="Oberbeckmann S."/>
            <person name="Bunk B."/>
            <person name="Jeske O."/>
            <person name="Meyerdierks A."/>
            <person name="Storesund J.E."/>
            <person name="Kallscheuer N."/>
            <person name="Luecker S."/>
            <person name="Lage O.M."/>
            <person name="Pohl T."/>
            <person name="Merkel B.J."/>
            <person name="Hornburger P."/>
            <person name="Mueller R.-W."/>
            <person name="Bruemmer F."/>
            <person name="Labrenz M."/>
            <person name="Spormann A.M."/>
            <person name="Op den Camp H."/>
            <person name="Overmann J."/>
            <person name="Amann R."/>
            <person name="Jetten M.S.M."/>
            <person name="Mascher T."/>
            <person name="Medema M.H."/>
            <person name="Devos D.P."/>
            <person name="Kaster A.-K."/>
            <person name="Ovreas L."/>
            <person name="Rohde M."/>
            <person name="Galperin M.Y."/>
            <person name="Jogler C."/>
        </authorList>
    </citation>
    <scope>NUCLEOTIDE SEQUENCE [LARGE SCALE GENOMIC DNA]</scope>
    <source>
        <strain evidence="3 4">OJF2</strain>
    </source>
</reference>
<dbReference type="SMART" id="SM00228">
    <property type="entry name" value="PDZ"/>
    <property type="match status" value="1"/>
</dbReference>
<feature type="compositionally biased region" description="Pro residues" evidence="1">
    <location>
        <begin position="1"/>
        <end position="18"/>
    </location>
</feature>
<gene>
    <name evidence="3" type="ORF">OJF2_78230</name>
</gene>
<dbReference type="InterPro" id="IPR036034">
    <property type="entry name" value="PDZ_sf"/>
</dbReference>
<dbReference type="Proteomes" id="UP000324233">
    <property type="component" value="Chromosome"/>
</dbReference>
<dbReference type="Pfam" id="PF13180">
    <property type="entry name" value="PDZ_2"/>
    <property type="match status" value="1"/>
</dbReference>
<dbReference type="GO" id="GO:0006508">
    <property type="term" value="P:proteolysis"/>
    <property type="evidence" value="ECO:0007669"/>
    <property type="project" value="InterPro"/>
</dbReference>
<dbReference type="RefSeq" id="WP_246196339.1">
    <property type="nucleotide sequence ID" value="NZ_CP042997.1"/>
</dbReference>
<dbReference type="SUPFAM" id="SSF50156">
    <property type="entry name" value="PDZ domain-like"/>
    <property type="match status" value="1"/>
</dbReference>
<feature type="domain" description="PDZ" evidence="2">
    <location>
        <begin position="224"/>
        <end position="305"/>
    </location>
</feature>
<sequence>MRMLPSPSPPPPPSPPRPASRGGLGLGLAFLAALGLGLASHAGFGAGGPGRDPQVGRSFRVPYRLTDTNHFLVRVRINGKGPFNFLVDSGAPALFVATETAAQIGLKPKKGQFWSPVERLDFEGGATLKDVKARVEDPFQLVGMNALGLPGASIHGILGFTILARFRLEIDPSRDRMTWTRLDHDPADPPVPPQDDREGPPAELRAMNAIGPLAKGLAFLMGKQPEEERLPRGFLGLEWSGPEAGGRVRVDRAVEGSPAAKADLRAGDEIVRINGRSVDGLKAAHAATAALRPGDSVSLVVRREGAERTANFKAGEGF</sequence>
<keyword evidence="4" id="KW-1185">Reference proteome</keyword>
<dbReference type="InterPro" id="IPR001969">
    <property type="entry name" value="Aspartic_peptidase_AS"/>
</dbReference>
<feature type="region of interest" description="Disordered" evidence="1">
    <location>
        <begin position="1"/>
        <end position="21"/>
    </location>
</feature>